<sequence>MLKLHRENVNEMQIAGYDFDEDNGVLKKYDKITDGRKSFVVMKTEFEAILIAYRGMNKKGLDKESFAKCYDLFFSGLELFKKKHPGEKDFAELLEKAKQRHHRPEAGVITSNEQRKYFINGANL</sequence>
<proteinExistence type="predicted"/>
<accession>A0A699RJ65</accession>
<name>A0A699RJ65_TANCI</name>
<comment type="caution">
    <text evidence="1">The sequence shown here is derived from an EMBL/GenBank/DDBJ whole genome shotgun (WGS) entry which is preliminary data.</text>
</comment>
<gene>
    <name evidence="1" type="ORF">Tci_854814</name>
</gene>
<reference evidence="1" key="1">
    <citation type="journal article" date="2019" name="Sci. Rep.">
        <title>Draft genome of Tanacetum cinerariifolium, the natural source of mosquito coil.</title>
        <authorList>
            <person name="Yamashiro T."/>
            <person name="Shiraishi A."/>
            <person name="Satake H."/>
            <person name="Nakayama K."/>
        </authorList>
    </citation>
    <scope>NUCLEOTIDE SEQUENCE</scope>
</reference>
<protein>
    <submittedName>
        <fullName evidence="1">Uncharacterized protein</fullName>
    </submittedName>
</protein>
<dbReference type="AlphaFoldDB" id="A0A699RJ65"/>
<evidence type="ECO:0000313" key="1">
    <source>
        <dbReference type="EMBL" id="GFC82844.1"/>
    </source>
</evidence>
<organism evidence="1">
    <name type="scientific">Tanacetum cinerariifolium</name>
    <name type="common">Dalmatian daisy</name>
    <name type="synonym">Chrysanthemum cinerariifolium</name>
    <dbReference type="NCBI Taxonomy" id="118510"/>
    <lineage>
        <taxon>Eukaryota</taxon>
        <taxon>Viridiplantae</taxon>
        <taxon>Streptophyta</taxon>
        <taxon>Embryophyta</taxon>
        <taxon>Tracheophyta</taxon>
        <taxon>Spermatophyta</taxon>
        <taxon>Magnoliopsida</taxon>
        <taxon>eudicotyledons</taxon>
        <taxon>Gunneridae</taxon>
        <taxon>Pentapetalae</taxon>
        <taxon>asterids</taxon>
        <taxon>campanulids</taxon>
        <taxon>Asterales</taxon>
        <taxon>Asteraceae</taxon>
        <taxon>Asteroideae</taxon>
        <taxon>Anthemideae</taxon>
        <taxon>Anthemidinae</taxon>
        <taxon>Tanacetum</taxon>
    </lineage>
</organism>
<feature type="non-terminal residue" evidence="1">
    <location>
        <position position="124"/>
    </location>
</feature>
<dbReference type="EMBL" id="BKCJ011086537">
    <property type="protein sequence ID" value="GFC82844.1"/>
    <property type="molecule type" value="Genomic_DNA"/>
</dbReference>